<dbReference type="Gene3D" id="1.10.238.10">
    <property type="entry name" value="EF-hand"/>
    <property type="match status" value="3"/>
</dbReference>
<keyword evidence="1" id="KW-0479">Metal-binding</keyword>
<feature type="signal peptide" evidence="4">
    <location>
        <begin position="1"/>
        <end position="25"/>
    </location>
</feature>
<feature type="domain" description="EF-hand" evidence="5">
    <location>
        <begin position="216"/>
        <end position="251"/>
    </location>
</feature>
<accession>A0A5C6E138</accession>
<organism evidence="6 7">
    <name type="scientific">Novipirellula aureliae</name>
    <dbReference type="NCBI Taxonomy" id="2527966"/>
    <lineage>
        <taxon>Bacteria</taxon>
        <taxon>Pseudomonadati</taxon>
        <taxon>Planctomycetota</taxon>
        <taxon>Planctomycetia</taxon>
        <taxon>Pirellulales</taxon>
        <taxon>Pirellulaceae</taxon>
        <taxon>Novipirellula</taxon>
    </lineage>
</organism>
<keyword evidence="2" id="KW-0677">Repeat</keyword>
<dbReference type="GO" id="GO:0005509">
    <property type="term" value="F:calcium ion binding"/>
    <property type="evidence" value="ECO:0007669"/>
    <property type="project" value="InterPro"/>
</dbReference>
<dbReference type="Proteomes" id="UP000315471">
    <property type="component" value="Unassembled WGS sequence"/>
</dbReference>
<keyword evidence="7" id="KW-1185">Reference proteome</keyword>
<keyword evidence="4" id="KW-0732">Signal</keyword>
<sequence length="472" mass="49719" precursor="true">MNKKQFLTLTFVLTASLVLSPLAMAQRGGGGGRGGGGDMGGGRGGDTGGGRGGATGGGRGGDTGGGRGGDTGGGRGGDTGGGRGGDTGGGRGGGRGGFDPSDMLQRLDTNNNGVLDPDEQKDGPGKFIVERMARSDSSIRPGSSIPLRKISDSFQQMRGGGGGGDDNNKGGSQKSDPDAALTAMLLVPGFGVDTLPTPPLGFGPNAAMMSVEVQAEDKAEAEKVLREYDRDRDGQLSAEELRRGRFAGEPLDFDSNQDGKLSVVELSVRYARRREVKQTEDAARKRSGEDQRRNDRNAYSEVDYFNGRQSYRILDGSGSANGVPGFFSDKDANEDGQVTMAEFADEWTEELVNEFFKSDLNRDGIITAEEVRLAVEQGVRVNAPQSNASSNASASRASSSSKGSSSAASKMDDKLIQYAERIIQRNDGNQDGVLTASEWESMLMNPAPADADKDGRITAEEYALWMHQRSNQ</sequence>
<dbReference type="SMART" id="SM00054">
    <property type="entry name" value="EFh"/>
    <property type="match status" value="4"/>
</dbReference>
<feature type="domain" description="EF-hand" evidence="5">
    <location>
        <begin position="450"/>
        <end position="472"/>
    </location>
</feature>
<feature type="region of interest" description="Disordered" evidence="3">
    <location>
        <begin position="384"/>
        <end position="410"/>
    </location>
</feature>
<evidence type="ECO:0000256" key="3">
    <source>
        <dbReference type="SAM" id="MobiDB-lite"/>
    </source>
</evidence>
<dbReference type="EMBL" id="SJPY01000004">
    <property type="protein sequence ID" value="TWU41361.1"/>
    <property type="molecule type" value="Genomic_DNA"/>
</dbReference>
<feature type="compositionally biased region" description="Basic and acidic residues" evidence="3">
    <location>
        <begin position="118"/>
        <end position="134"/>
    </location>
</feature>
<dbReference type="InterPro" id="IPR039647">
    <property type="entry name" value="EF_hand_pair_protein_CML-like"/>
</dbReference>
<dbReference type="InterPro" id="IPR002048">
    <property type="entry name" value="EF_hand_dom"/>
</dbReference>
<feature type="compositionally biased region" description="Gly residues" evidence="3">
    <location>
        <begin position="27"/>
        <end position="97"/>
    </location>
</feature>
<dbReference type="PANTHER" id="PTHR10891">
    <property type="entry name" value="EF-HAND CALCIUM-BINDING DOMAIN CONTAINING PROTEIN"/>
    <property type="match status" value="1"/>
</dbReference>
<dbReference type="Pfam" id="PF13202">
    <property type="entry name" value="EF-hand_5"/>
    <property type="match status" value="2"/>
</dbReference>
<dbReference type="PROSITE" id="PS50222">
    <property type="entry name" value="EF_HAND_2"/>
    <property type="match status" value="2"/>
</dbReference>
<evidence type="ECO:0000259" key="5">
    <source>
        <dbReference type="PROSITE" id="PS50222"/>
    </source>
</evidence>
<feature type="region of interest" description="Disordered" evidence="3">
    <location>
        <begin position="27"/>
        <end position="178"/>
    </location>
</feature>
<feature type="region of interest" description="Disordered" evidence="3">
    <location>
        <begin position="277"/>
        <end position="299"/>
    </location>
</feature>
<dbReference type="RefSeq" id="WP_146600194.1">
    <property type="nucleotide sequence ID" value="NZ_SJPY01000004.1"/>
</dbReference>
<dbReference type="OrthoDB" id="287435at2"/>
<feature type="compositionally biased region" description="Low complexity" evidence="3">
    <location>
        <begin position="386"/>
        <end position="409"/>
    </location>
</feature>
<protein>
    <submittedName>
        <fullName evidence="6">EF hand</fullName>
    </submittedName>
</protein>
<feature type="compositionally biased region" description="Basic and acidic residues" evidence="3">
    <location>
        <begin position="277"/>
        <end position="298"/>
    </location>
</feature>
<evidence type="ECO:0000256" key="1">
    <source>
        <dbReference type="ARBA" id="ARBA00022723"/>
    </source>
</evidence>
<feature type="chain" id="PRO_5022766640" evidence="4">
    <location>
        <begin position="26"/>
        <end position="472"/>
    </location>
</feature>
<evidence type="ECO:0000256" key="4">
    <source>
        <dbReference type="SAM" id="SignalP"/>
    </source>
</evidence>
<name>A0A5C6E138_9BACT</name>
<dbReference type="PROSITE" id="PS00018">
    <property type="entry name" value="EF_HAND_1"/>
    <property type="match status" value="4"/>
</dbReference>
<comment type="caution">
    <text evidence="6">The sequence shown here is derived from an EMBL/GenBank/DDBJ whole genome shotgun (WGS) entry which is preliminary data.</text>
</comment>
<evidence type="ECO:0000313" key="6">
    <source>
        <dbReference type="EMBL" id="TWU41361.1"/>
    </source>
</evidence>
<dbReference type="SUPFAM" id="SSF47473">
    <property type="entry name" value="EF-hand"/>
    <property type="match status" value="2"/>
</dbReference>
<dbReference type="InterPro" id="IPR018247">
    <property type="entry name" value="EF_Hand_1_Ca_BS"/>
</dbReference>
<evidence type="ECO:0000256" key="2">
    <source>
        <dbReference type="ARBA" id="ARBA00022737"/>
    </source>
</evidence>
<evidence type="ECO:0000313" key="7">
    <source>
        <dbReference type="Proteomes" id="UP000315471"/>
    </source>
</evidence>
<dbReference type="InterPro" id="IPR011992">
    <property type="entry name" value="EF-hand-dom_pair"/>
</dbReference>
<dbReference type="AlphaFoldDB" id="A0A5C6E138"/>
<reference evidence="6 7" key="1">
    <citation type="submission" date="2019-02" db="EMBL/GenBank/DDBJ databases">
        <title>Deep-cultivation of Planctomycetes and their phenomic and genomic characterization uncovers novel biology.</title>
        <authorList>
            <person name="Wiegand S."/>
            <person name="Jogler M."/>
            <person name="Boedeker C."/>
            <person name="Pinto D."/>
            <person name="Vollmers J."/>
            <person name="Rivas-Marin E."/>
            <person name="Kohn T."/>
            <person name="Peeters S.H."/>
            <person name="Heuer A."/>
            <person name="Rast P."/>
            <person name="Oberbeckmann S."/>
            <person name="Bunk B."/>
            <person name="Jeske O."/>
            <person name="Meyerdierks A."/>
            <person name="Storesund J.E."/>
            <person name="Kallscheuer N."/>
            <person name="Luecker S."/>
            <person name="Lage O.M."/>
            <person name="Pohl T."/>
            <person name="Merkel B.J."/>
            <person name="Hornburger P."/>
            <person name="Mueller R.-W."/>
            <person name="Bruemmer F."/>
            <person name="Labrenz M."/>
            <person name="Spormann A.M."/>
            <person name="Op Den Camp H."/>
            <person name="Overmann J."/>
            <person name="Amann R."/>
            <person name="Jetten M.S.M."/>
            <person name="Mascher T."/>
            <person name="Medema M.H."/>
            <person name="Devos D.P."/>
            <person name="Kaster A.-K."/>
            <person name="Ovreas L."/>
            <person name="Rohde M."/>
            <person name="Galperin M.Y."/>
            <person name="Jogler C."/>
        </authorList>
    </citation>
    <scope>NUCLEOTIDE SEQUENCE [LARGE SCALE GENOMIC DNA]</scope>
    <source>
        <strain evidence="6 7">Q31b</strain>
    </source>
</reference>
<gene>
    <name evidence="6" type="ORF">Q31b_28050</name>
</gene>
<proteinExistence type="predicted"/>